<feature type="domain" description="Glycosyltransferase 2-like" evidence="2">
    <location>
        <begin position="56"/>
        <end position="166"/>
    </location>
</feature>
<dbReference type="EMBL" id="JACHJW010000001">
    <property type="protein sequence ID" value="MBB4957796.1"/>
    <property type="molecule type" value="Genomic_DNA"/>
</dbReference>
<dbReference type="RefSeq" id="WP_184533990.1">
    <property type="nucleotide sequence ID" value="NZ_JACHJW010000001.1"/>
</dbReference>
<dbReference type="GO" id="GO:0016740">
    <property type="term" value="F:transferase activity"/>
    <property type="evidence" value="ECO:0007669"/>
    <property type="project" value="UniProtKB-KW"/>
</dbReference>
<dbReference type="PANTHER" id="PTHR43685:SF2">
    <property type="entry name" value="GLYCOSYLTRANSFERASE 2-LIKE DOMAIN-CONTAINING PROTEIN"/>
    <property type="match status" value="1"/>
</dbReference>
<dbReference type="AlphaFoldDB" id="A0A7W7WN40"/>
<evidence type="ECO:0000259" key="2">
    <source>
        <dbReference type="Pfam" id="PF00535"/>
    </source>
</evidence>
<keyword evidence="4" id="KW-1185">Reference proteome</keyword>
<sequence>MTYRPTSASSQSPDGRPAELSDFDRDPSLDAAGGPVVHRQAVGQEESGASVTPTFSVCIAVRDRPMLLVQAVNSVLRGAFGDFEIVVVDDGSAVPVQEALAEAGLLADQRIRLVRQRPSGISAARNAALRVARGRYITVLDSDDELTSDGLGRINDFLTGTGAAWIYTDYEEVVGQGGSRVIRLPTYRTARRMLWSVMLRPRLPFKHSGMSVDRVLLQRLGGYDEQIPIKVDVELLLRVLSSGIQPQHLPYPVVRFHRHGGNISRRRLAGLSVWYRVIRKYSRPRVPGLAFLAVAVRVLSELGKWLVTSVGR</sequence>
<organism evidence="3 4">
    <name type="scientific">Micromonospora polyrhachis</name>
    <dbReference type="NCBI Taxonomy" id="1282883"/>
    <lineage>
        <taxon>Bacteria</taxon>
        <taxon>Bacillati</taxon>
        <taxon>Actinomycetota</taxon>
        <taxon>Actinomycetes</taxon>
        <taxon>Micromonosporales</taxon>
        <taxon>Micromonosporaceae</taxon>
        <taxon>Micromonospora</taxon>
    </lineage>
</organism>
<dbReference type="InterPro" id="IPR001173">
    <property type="entry name" value="Glyco_trans_2-like"/>
</dbReference>
<accession>A0A7W7WN40</accession>
<proteinExistence type="predicted"/>
<name>A0A7W7WN40_9ACTN</name>
<dbReference type="InterPro" id="IPR029044">
    <property type="entry name" value="Nucleotide-diphossugar_trans"/>
</dbReference>
<protein>
    <submittedName>
        <fullName evidence="3">Glycosyltransferase involved in cell wall biosynthesis</fullName>
    </submittedName>
</protein>
<dbReference type="PANTHER" id="PTHR43685">
    <property type="entry name" value="GLYCOSYLTRANSFERASE"/>
    <property type="match status" value="1"/>
</dbReference>
<evidence type="ECO:0000313" key="3">
    <source>
        <dbReference type="EMBL" id="MBB4957796.1"/>
    </source>
</evidence>
<feature type="compositionally biased region" description="Polar residues" evidence="1">
    <location>
        <begin position="1"/>
        <end position="13"/>
    </location>
</feature>
<dbReference type="SUPFAM" id="SSF53448">
    <property type="entry name" value="Nucleotide-diphospho-sugar transferases"/>
    <property type="match status" value="1"/>
</dbReference>
<evidence type="ECO:0000256" key="1">
    <source>
        <dbReference type="SAM" id="MobiDB-lite"/>
    </source>
</evidence>
<feature type="region of interest" description="Disordered" evidence="1">
    <location>
        <begin position="1"/>
        <end position="34"/>
    </location>
</feature>
<dbReference type="Gene3D" id="3.90.550.10">
    <property type="entry name" value="Spore Coat Polysaccharide Biosynthesis Protein SpsA, Chain A"/>
    <property type="match status" value="1"/>
</dbReference>
<keyword evidence="3" id="KW-0808">Transferase</keyword>
<dbReference type="Pfam" id="PF00535">
    <property type="entry name" value="Glycos_transf_2"/>
    <property type="match status" value="1"/>
</dbReference>
<feature type="compositionally biased region" description="Basic and acidic residues" evidence="1">
    <location>
        <begin position="16"/>
        <end position="28"/>
    </location>
</feature>
<gene>
    <name evidence="3" type="ORF">FHR38_001529</name>
</gene>
<evidence type="ECO:0000313" key="4">
    <source>
        <dbReference type="Proteomes" id="UP000578819"/>
    </source>
</evidence>
<dbReference type="Proteomes" id="UP000578819">
    <property type="component" value="Unassembled WGS sequence"/>
</dbReference>
<reference evidence="3 4" key="1">
    <citation type="submission" date="2020-08" db="EMBL/GenBank/DDBJ databases">
        <title>Sequencing the genomes of 1000 actinobacteria strains.</title>
        <authorList>
            <person name="Klenk H.-P."/>
        </authorList>
    </citation>
    <scope>NUCLEOTIDE SEQUENCE [LARGE SCALE GENOMIC DNA]</scope>
    <source>
        <strain evidence="3 4">DSM 45886</strain>
    </source>
</reference>
<dbReference type="InterPro" id="IPR050834">
    <property type="entry name" value="Glycosyltransf_2"/>
</dbReference>
<comment type="caution">
    <text evidence="3">The sequence shown here is derived from an EMBL/GenBank/DDBJ whole genome shotgun (WGS) entry which is preliminary data.</text>
</comment>